<feature type="transmembrane region" description="Helical" evidence="1">
    <location>
        <begin position="166"/>
        <end position="183"/>
    </location>
</feature>
<keyword evidence="1" id="KW-0472">Membrane</keyword>
<feature type="domain" description="Acyltransferase 3" evidence="2">
    <location>
        <begin position="6"/>
        <end position="327"/>
    </location>
</feature>
<feature type="transmembrane region" description="Helical" evidence="1">
    <location>
        <begin position="9"/>
        <end position="26"/>
    </location>
</feature>
<reference evidence="4 5" key="1">
    <citation type="submission" date="2014-03" db="EMBL/GenBank/DDBJ databases">
        <title>Bradyrhizobium valentinum sp. nov., isolated from effective nodules of Lupinus mariae-josephae, a lupine endemic of basic-lime soils in Eastern Spain.</title>
        <authorList>
            <person name="Duran D."/>
            <person name="Rey L."/>
            <person name="Navarro A."/>
            <person name="Busquets A."/>
            <person name="Imperial J."/>
            <person name="Ruiz-Argueso T."/>
        </authorList>
    </citation>
    <scope>NUCLEOTIDE SEQUENCE [LARGE SCALE GENOMIC DNA]</scope>
    <source>
        <strain evidence="4 5">CCBAU 23086</strain>
    </source>
</reference>
<feature type="transmembrane region" description="Helical" evidence="1">
    <location>
        <begin position="311"/>
        <end position="332"/>
    </location>
</feature>
<name>A0A0R3MPR3_9BRAD</name>
<evidence type="ECO:0000259" key="3">
    <source>
        <dbReference type="Pfam" id="PF19040"/>
    </source>
</evidence>
<dbReference type="PANTHER" id="PTHR23028:SF53">
    <property type="entry name" value="ACYL_TRANSF_3 DOMAIN-CONTAINING PROTEIN"/>
    <property type="match status" value="1"/>
</dbReference>
<dbReference type="PANTHER" id="PTHR23028">
    <property type="entry name" value="ACETYLTRANSFERASE"/>
    <property type="match status" value="1"/>
</dbReference>
<feature type="transmembrane region" description="Helical" evidence="1">
    <location>
        <begin position="73"/>
        <end position="91"/>
    </location>
</feature>
<dbReference type="EMBL" id="LLYB01000094">
    <property type="protein sequence ID" value="KRR19520.1"/>
    <property type="molecule type" value="Genomic_DNA"/>
</dbReference>
<evidence type="ECO:0000313" key="5">
    <source>
        <dbReference type="Proteomes" id="UP000051660"/>
    </source>
</evidence>
<feature type="transmembrane region" description="Helical" evidence="1">
    <location>
        <begin position="143"/>
        <end position="159"/>
    </location>
</feature>
<keyword evidence="1" id="KW-0812">Transmembrane</keyword>
<protein>
    <recommendedName>
        <fullName evidence="6">Peptidoglycan/LPS O-acetylase OafA/YrhL, contains acyltransferase and SGNH-hydrolase domains</fullName>
    </recommendedName>
</protein>
<dbReference type="GO" id="GO:0016747">
    <property type="term" value="F:acyltransferase activity, transferring groups other than amino-acyl groups"/>
    <property type="evidence" value="ECO:0007669"/>
    <property type="project" value="InterPro"/>
</dbReference>
<keyword evidence="1" id="KW-1133">Transmembrane helix</keyword>
<dbReference type="OrthoDB" id="9796461at2"/>
<accession>A0A0R3MPR3</accession>
<feature type="transmembrane region" description="Helical" evidence="1">
    <location>
        <begin position="273"/>
        <end position="291"/>
    </location>
</feature>
<feature type="transmembrane region" description="Helical" evidence="1">
    <location>
        <begin position="32"/>
        <end position="53"/>
    </location>
</feature>
<dbReference type="AlphaFoldDB" id="A0A0R3MPR3"/>
<dbReference type="Pfam" id="PF01757">
    <property type="entry name" value="Acyl_transf_3"/>
    <property type="match status" value="1"/>
</dbReference>
<dbReference type="InterPro" id="IPR043968">
    <property type="entry name" value="SGNH"/>
</dbReference>
<feature type="transmembrane region" description="Helical" evidence="1">
    <location>
        <begin position="344"/>
        <end position="369"/>
    </location>
</feature>
<organism evidence="4 5">
    <name type="scientific">Bradyrhizobium lablabi</name>
    <dbReference type="NCBI Taxonomy" id="722472"/>
    <lineage>
        <taxon>Bacteria</taxon>
        <taxon>Pseudomonadati</taxon>
        <taxon>Pseudomonadota</taxon>
        <taxon>Alphaproteobacteria</taxon>
        <taxon>Hyphomicrobiales</taxon>
        <taxon>Nitrobacteraceae</taxon>
        <taxon>Bradyrhizobium</taxon>
    </lineage>
</organism>
<dbReference type="Proteomes" id="UP000051660">
    <property type="component" value="Unassembled WGS sequence"/>
</dbReference>
<feature type="transmembrane region" description="Helical" evidence="1">
    <location>
        <begin position="189"/>
        <end position="211"/>
    </location>
</feature>
<feature type="domain" description="SGNH" evidence="3">
    <location>
        <begin position="409"/>
        <end position="615"/>
    </location>
</feature>
<evidence type="ECO:0000313" key="4">
    <source>
        <dbReference type="EMBL" id="KRR19520.1"/>
    </source>
</evidence>
<dbReference type="InterPro" id="IPR050879">
    <property type="entry name" value="Acyltransferase_3"/>
</dbReference>
<sequence>MTRYRADIDGLRAIAVIPVLLYHVGVPGFSGGFVGVDIFFVISGYLICGMIGADIRNGSFSLANFYKRRILRILPALFVMFLVTSVLAAIYCLPVELVDYARSLASAVASVSNVYFAQTAGYFDAPAETKPLLHTWSLGVEEQFYFIAPLLMLLVHRFLPKRVGLLFAVIAAVSLSGALVMSVRNPAFAFYLTPFRAWELALGALLSVEFLPVPESVFWRNASGASGLALLLGVITFGSSSVPLLAMTGVAAIGATLVIASSEHAASAVGRLLSLRPIVFVGLISYSLYLWHWPLTVFQRTDAIFFTERSASARLSLIALSVGIAYLSWKLIETPFRNLAKGTSRAAIFGVTSATMASTVGLCGLVILLSGVPFRFPKRIVEIGSFLAYDSSVAFRTGRCFLSTSRQQLDTETCLKSDPVRPNYLLVGDSHAAHLWSGLSLAMPDINIMQATASLCRPASTAGSRHDTPVCRSLMEFVFGDFLVHTKIDGVLLAASWKDEDLPFLSATLRYLKSSGIDVTVLGPIVEYDAALPRLLVDGILHDLPSTASARRTPGIRERDLAMKRMVMAGGATYLSVYDAICRDDHCDELVQGNIPMQFDAGHLTAEGAIEVGRRLSVLFARKHARAADVSN</sequence>
<proteinExistence type="predicted"/>
<feature type="transmembrane region" description="Helical" evidence="1">
    <location>
        <begin position="218"/>
        <end position="238"/>
    </location>
</feature>
<evidence type="ECO:0000256" key="1">
    <source>
        <dbReference type="SAM" id="Phobius"/>
    </source>
</evidence>
<comment type="caution">
    <text evidence="4">The sequence shown here is derived from an EMBL/GenBank/DDBJ whole genome shotgun (WGS) entry which is preliminary data.</text>
</comment>
<gene>
    <name evidence="4" type="ORF">CQ14_16990</name>
</gene>
<dbReference type="RefSeq" id="WP_057860938.1">
    <property type="nucleotide sequence ID" value="NZ_LLYB01000094.1"/>
</dbReference>
<evidence type="ECO:0008006" key="6">
    <source>
        <dbReference type="Google" id="ProtNLM"/>
    </source>
</evidence>
<dbReference type="GO" id="GO:0009103">
    <property type="term" value="P:lipopolysaccharide biosynthetic process"/>
    <property type="evidence" value="ECO:0007669"/>
    <property type="project" value="TreeGrafter"/>
</dbReference>
<dbReference type="Pfam" id="PF19040">
    <property type="entry name" value="SGNH"/>
    <property type="match status" value="1"/>
</dbReference>
<dbReference type="InterPro" id="IPR002656">
    <property type="entry name" value="Acyl_transf_3_dom"/>
</dbReference>
<evidence type="ECO:0000259" key="2">
    <source>
        <dbReference type="Pfam" id="PF01757"/>
    </source>
</evidence>
<dbReference type="GO" id="GO:0016020">
    <property type="term" value="C:membrane"/>
    <property type="evidence" value="ECO:0007669"/>
    <property type="project" value="TreeGrafter"/>
</dbReference>